<evidence type="ECO:0000256" key="6">
    <source>
        <dbReference type="ARBA" id="ARBA00022840"/>
    </source>
</evidence>
<feature type="transmembrane region" description="Helical" evidence="7">
    <location>
        <begin position="37"/>
        <end position="60"/>
    </location>
</feature>
<dbReference type="SMART" id="SM00387">
    <property type="entry name" value="HATPase_c"/>
    <property type="match status" value="1"/>
</dbReference>
<dbReference type="EC" id="2.7.13.3" evidence="2"/>
<evidence type="ECO:0000256" key="2">
    <source>
        <dbReference type="ARBA" id="ARBA00012438"/>
    </source>
</evidence>
<feature type="transmembrane region" description="Helical" evidence="7">
    <location>
        <begin position="12"/>
        <end position="31"/>
    </location>
</feature>
<evidence type="ECO:0000256" key="3">
    <source>
        <dbReference type="ARBA" id="ARBA00022679"/>
    </source>
</evidence>
<evidence type="ECO:0000313" key="9">
    <source>
        <dbReference type="EMBL" id="ACV13011.1"/>
    </source>
</evidence>
<dbReference type="SUPFAM" id="SSF55874">
    <property type="entry name" value="ATPase domain of HSP90 chaperone/DNA topoisomerase II/histidine kinase"/>
    <property type="match status" value="1"/>
</dbReference>
<dbReference type="Proteomes" id="UP000002071">
    <property type="component" value="Chromosome"/>
</dbReference>
<dbReference type="PANTHER" id="PTHR44936">
    <property type="entry name" value="SENSOR PROTEIN CREC"/>
    <property type="match status" value="1"/>
</dbReference>
<dbReference type="InterPro" id="IPR003594">
    <property type="entry name" value="HATPase_dom"/>
</dbReference>
<proteinExistence type="predicted"/>
<name>C7NRQ6_HALUD</name>
<dbReference type="GO" id="GO:0005524">
    <property type="term" value="F:ATP binding"/>
    <property type="evidence" value="ECO:0007669"/>
    <property type="project" value="UniProtKB-KW"/>
</dbReference>
<dbReference type="InterPro" id="IPR004358">
    <property type="entry name" value="Sig_transdc_His_kin-like_C"/>
</dbReference>
<dbReference type="InterPro" id="IPR050980">
    <property type="entry name" value="2C_sensor_his_kinase"/>
</dbReference>
<dbReference type="RefSeq" id="WP_015790573.1">
    <property type="nucleotide sequence ID" value="NC_013158.1"/>
</dbReference>
<sequence>MDFIRLGSGASVSATGVLVFAIALSVVWNGAVSLYDVALVGIALVVGLTLVAAGAALVVLDALRTDHVLRVAGWNALGVVVLGIVLALVSASPSVSLPPVVVADVLGVSAVAHVLIGVNDVRRIRVGELARERQKLAVLNRIVRHNLRNDAQVLLGNAEALLGELDDDRHRGMADSIAGKATSLASMNEKLGKFQAAIEHDSSDERAVDLDDLIESVVEELRESFPEATIETDVPAGLAVEADDKLGDALSEAIENAILHGGGEVRVGATRHGGDVDITVTDEGPGIPEHELSSIAADAEITQLDHGTGVGLWVVRTVVDAYDGTLTFDTEGGTTMTIRLTAG</sequence>
<dbReference type="Pfam" id="PF02518">
    <property type="entry name" value="HATPase_c"/>
    <property type="match status" value="1"/>
</dbReference>
<dbReference type="PRINTS" id="PR00344">
    <property type="entry name" value="BCTRLSENSOR"/>
</dbReference>
<keyword evidence="4" id="KW-0547">Nucleotide-binding</keyword>
<dbReference type="Gene3D" id="3.30.565.10">
    <property type="entry name" value="Histidine kinase-like ATPase, C-terminal domain"/>
    <property type="match status" value="1"/>
</dbReference>
<dbReference type="InterPro" id="IPR005467">
    <property type="entry name" value="His_kinase_dom"/>
</dbReference>
<protein>
    <recommendedName>
        <fullName evidence="2">histidine kinase</fullName>
        <ecNumber evidence="2">2.7.13.3</ecNumber>
    </recommendedName>
</protein>
<dbReference type="STRING" id="519442.Huta_2850"/>
<keyword evidence="7" id="KW-0472">Membrane</keyword>
<dbReference type="PANTHER" id="PTHR44936:SF10">
    <property type="entry name" value="SENSOR PROTEIN RSTB"/>
    <property type="match status" value="1"/>
</dbReference>
<evidence type="ECO:0000313" key="10">
    <source>
        <dbReference type="Proteomes" id="UP000002071"/>
    </source>
</evidence>
<keyword evidence="7" id="KW-1133">Transmembrane helix</keyword>
<comment type="catalytic activity">
    <reaction evidence="1">
        <text>ATP + protein L-histidine = ADP + protein N-phospho-L-histidine.</text>
        <dbReference type="EC" id="2.7.13.3"/>
    </reaction>
</comment>
<dbReference type="GO" id="GO:0004673">
    <property type="term" value="F:protein histidine kinase activity"/>
    <property type="evidence" value="ECO:0007669"/>
    <property type="project" value="UniProtKB-EC"/>
</dbReference>
<dbReference type="eggNOG" id="arCOG02364">
    <property type="taxonomic scope" value="Archaea"/>
</dbReference>
<dbReference type="GeneID" id="8385159"/>
<dbReference type="OrthoDB" id="327291at2157"/>
<dbReference type="EMBL" id="CP001687">
    <property type="protein sequence ID" value="ACV13011.1"/>
    <property type="molecule type" value="Genomic_DNA"/>
</dbReference>
<feature type="transmembrane region" description="Helical" evidence="7">
    <location>
        <begin position="72"/>
        <end position="91"/>
    </location>
</feature>
<keyword evidence="6" id="KW-0067">ATP-binding</keyword>
<evidence type="ECO:0000256" key="5">
    <source>
        <dbReference type="ARBA" id="ARBA00022777"/>
    </source>
</evidence>
<keyword evidence="10" id="KW-1185">Reference proteome</keyword>
<accession>C7NRQ6</accession>
<keyword evidence="7" id="KW-0812">Transmembrane</keyword>
<dbReference type="AlphaFoldDB" id="C7NRQ6"/>
<dbReference type="HOGENOM" id="CLU_000445_114_58_2"/>
<dbReference type="InterPro" id="IPR036890">
    <property type="entry name" value="HATPase_C_sf"/>
</dbReference>
<gene>
    <name evidence="9" type="ordered locus">Huta_2850</name>
</gene>
<dbReference type="KEGG" id="hut:Huta_2850"/>
<dbReference type="PROSITE" id="PS50109">
    <property type="entry name" value="HIS_KIN"/>
    <property type="match status" value="1"/>
</dbReference>
<keyword evidence="3" id="KW-0808">Transferase</keyword>
<evidence type="ECO:0000256" key="7">
    <source>
        <dbReference type="SAM" id="Phobius"/>
    </source>
</evidence>
<evidence type="ECO:0000259" key="8">
    <source>
        <dbReference type="PROSITE" id="PS50109"/>
    </source>
</evidence>
<feature type="transmembrane region" description="Helical" evidence="7">
    <location>
        <begin position="97"/>
        <end position="116"/>
    </location>
</feature>
<evidence type="ECO:0000256" key="1">
    <source>
        <dbReference type="ARBA" id="ARBA00000085"/>
    </source>
</evidence>
<keyword evidence="5 9" id="KW-0418">Kinase</keyword>
<evidence type="ECO:0000256" key="4">
    <source>
        <dbReference type="ARBA" id="ARBA00022741"/>
    </source>
</evidence>
<feature type="domain" description="Histidine kinase" evidence="8">
    <location>
        <begin position="142"/>
        <end position="343"/>
    </location>
</feature>
<organism evidence="9 10">
    <name type="scientific">Halorhabdus utahensis (strain DSM 12940 / JCM 11049 / AX-2)</name>
    <dbReference type="NCBI Taxonomy" id="519442"/>
    <lineage>
        <taxon>Archaea</taxon>
        <taxon>Methanobacteriati</taxon>
        <taxon>Methanobacteriota</taxon>
        <taxon>Stenosarchaea group</taxon>
        <taxon>Halobacteria</taxon>
        <taxon>Halobacteriales</taxon>
        <taxon>Haloarculaceae</taxon>
        <taxon>Halorhabdus</taxon>
    </lineage>
</organism>
<reference evidence="9 10" key="1">
    <citation type="journal article" date="2009" name="Stand. Genomic Sci.">
        <title>Complete genome sequence of Halorhabdus utahensis type strain (AX-2).</title>
        <authorList>
            <person name="Anderson I."/>
            <person name="Tindall B.J."/>
            <person name="Pomrenke H."/>
            <person name="Goker M."/>
            <person name="Lapidus A."/>
            <person name="Nolan M."/>
            <person name="Copeland A."/>
            <person name="Glavina Del Rio T."/>
            <person name="Chen F."/>
            <person name="Tice H."/>
            <person name="Cheng J.F."/>
            <person name="Lucas S."/>
            <person name="Chertkov O."/>
            <person name="Bruce D."/>
            <person name="Brettin T."/>
            <person name="Detter J.C."/>
            <person name="Han C."/>
            <person name="Goodwin L."/>
            <person name="Land M."/>
            <person name="Hauser L."/>
            <person name="Chang Y.J."/>
            <person name="Jeffries C.D."/>
            <person name="Pitluck S."/>
            <person name="Pati A."/>
            <person name="Mavromatis K."/>
            <person name="Ivanova N."/>
            <person name="Ovchinnikova G."/>
            <person name="Chen A."/>
            <person name="Palaniappan K."/>
            <person name="Chain P."/>
            <person name="Rohde M."/>
            <person name="Bristow J."/>
            <person name="Eisen J.A."/>
            <person name="Markowitz V."/>
            <person name="Hugenholtz P."/>
            <person name="Kyrpides N.C."/>
            <person name="Klenk H.P."/>
        </authorList>
    </citation>
    <scope>NUCLEOTIDE SEQUENCE [LARGE SCALE GENOMIC DNA]</scope>
    <source>
        <strain evidence="10">DSM 12940 / JCM 11049 / AX-2</strain>
    </source>
</reference>